<evidence type="ECO:0000313" key="2">
    <source>
        <dbReference type="EMBL" id="CAF0974565.1"/>
    </source>
</evidence>
<name>A0A814EVS1_9BILA</name>
<reference evidence="2" key="1">
    <citation type="submission" date="2021-02" db="EMBL/GenBank/DDBJ databases">
        <authorList>
            <person name="Nowell W R."/>
        </authorList>
    </citation>
    <scope>NUCLEOTIDE SEQUENCE</scope>
    <source>
        <strain evidence="2">Ploen Becks lab</strain>
    </source>
</reference>
<evidence type="ECO:0000313" key="3">
    <source>
        <dbReference type="Proteomes" id="UP000663879"/>
    </source>
</evidence>
<gene>
    <name evidence="2" type="ORF">OXX778_LOCUS15099</name>
</gene>
<proteinExistence type="predicted"/>
<dbReference type="InterPro" id="IPR024764">
    <property type="entry name" value="TFIIIC_Znf"/>
</dbReference>
<dbReference type="EMBL" id="CAJNOC010003251">
    <property type="protein sequence ID" value="CAF0974565.1"/>
    <property type="molecule type" value="Genomic_DNA"/>
</dbReference>
<keyword evidence="3" id="KW-1185">Reference proteome</keyword>
<feature type="domain" description="Transcription factor IIIC putative zinc-finger" evidence="1">
    <location>
        <begin position="842"/>
        <end position="921"/>
    </location>
</feature>
<dbReference type="Proteomes" id="UP000663879">
    <property type="component" value="Unassembled WGS sequence"/>
</dbReference>
<protein>
    <recommendedName>
        <fullName evidence="1">Transcription factor IIIC putative zinc-finger domain-containing protein</fullName>
    </recommendedName>
</protein>
<organism evidence="2 3">
    <name type="scientific">Brachionus calyciflorus</name>
    <dbReference type="NCBI Taxonomy" id="104777"/>
    <lineage>
        <taxon>Eukaryota</taxon>
        <taxon>Metazoa</taxon>
        <taxon>Spiralia</taxon>
        <taxon>Gnathifera</taxon>
        <taxon>Rotifera</taxon>
        <taxon>Eurotatoria</taxon>
        <taxon>Monogononta</taxon>
        <taxon>Pseudotrocha</taxon>
        <taxon>Ploima</taxon>
        <taxon>Brachionidae</taxon>
        <taxon>Brachionus</taxon>
    </lineage>
</organism>
<evidence type="ECO:0000259" key="1">
    <source>
        <dbReference type="Pfam" id="PF12660"/>
    </source>
</evidence>
<accession>A0A814EVS1</accession>
<comment type="caution">
    <text evidence="2">The sequence shown here is derived from an EMBL/GenBank/DDBJ whole genome shotgun (WGS) entry which is preliminary data.</text>
</comment>
<dbReference type="Pfam" id="PF12660">
    <property type="entry name" value="zf-TFIIIC"/>
    <property type="match status" value="1"/>
</dbReference>
<dbReference type="AlphaFoldDB" id="A0A814EVS1"/>
<dbReference type="OrthoDB" id="10483254at2759"/>
<sequence length="922" mass="108857">MDIEFEETFLSKETTELLNNLTYQNYGILSNSNSTDLSSTNRLAICTDKLIIIINQNLQWPSLLNNPSPFKFFLNDKKSQTHNKQKVQLEQWIQDLIDSKNDSHFINIIRHVPKSTKHTQIFKQFFTLDEYKQSKYKSFQKQLQLMCKRSINNDTRSSLLRNNLKEADFKCLKEENNDEFNTHKILYDQIKLFDLDLYQFLSFLNPFSSGTAQENNLQDSFKLCKWNLSHKLQILFALTEYNQAFLFDCTKIQYDNTSNELNSNCDESNSKIEYEKIFDLKSQSKMINLTDFLILNTNLINCNNKHRSLDEYISEISKITPKIVSWGPRVYEKNQLAYELLLIGFKSNHIGIFYVYSNFKLELFKMIDLTDKINSIETDELVDTSLSKKLNFELSEIKLSDEGVLAIGLKDSRIFLYIFENESKFVCIQNVNLLGSIKKIDFCSFDNDNFVLVVQTLNQIGFFLINKIDLEQKSQFLYELNESRYTELIVKPVKNYLTQGMFKFIDFKILNNLNFLLIFENSFIDLLEMKIDDNLKIILSDQKVLNNCMDINFDAKLSSTFEPFKTSKNIFLSQNNYLLYQINDFTKSCLVQKKPANFQVNIYRLKNLTEREVKGFLSGKTSDQCLIKVNDFIWLFKHDLYLKNESFLKQIFGVVYENFKFYRTKLNGFETREHKLTYLKRVRILAFLMRNYFVTISSFETFNSGIETDMVDESSEESDFKDEDEMDVEQVVAKKESTEEEVIKTGSFYDHIFRETSLLIFKYHCLDLILESFRKGYDCLGDYEKLLLIFIGDFSIRKNFLQNDLDCEISGKEFEIWLKENTKKSLDKIENENLSLLLDKIRCDLCGRKFSFESNLDLAKIKCESGHQMNRCEKTLLSLNNFKYKRCCMCNSKWNYFEIENAELKIFGKFLLNRVDYCLFCD</sequence>